<dbReference type="Gene3D" id="2.40.160.20">
    <property type="match status" value="1"/>
</dbReference>
<dbReference type="Pfam" id="PF02412">
    <property type="entry name" value="TSP_3"/>
    <property type="match status" value="1"/>
</dbReference>
<dbReference type="EMBL" id="CP100595">
    <property type="protein sequence ID" value="UTJ07126.1"/>
    <property type="molecule type" value="Genomic_DNA"/>
</dbReference>
<dbReference type="Gene3D" id="3.30.1330.60">
    <property type="entry name" value="OmpA-like domain"/>
    <property type="match status" value="1"/>
</dbReference>
<accession>A0ABY5E4N8</accession>
<evidence type="ECO:0000256" key="2">
    <source>
        <dbReference type="ARBA" id="ARBA00022448"/>
    </source>
</evidence>
<dbReference type="PROSITE" id="PS51123">
    <property type="entry name" value="OMPA_2"/>
    <property type="match status" value="1"/>
</dbReference>
<evidence type="ECO:0000256" key="10">
    <source>
        <dbReference type="PROSITE-ProRule" id="PRU00473"/>
    </source>
</evidence>
<dbReference type="InterPro" id="IPR027385">
    <property type="entry name" value="Beta-barrel_OMP"/>
</dbReference>
<sequence length="373" mass="40851">MKKLILASVISSSLLFAASNPSHEYGYEVTGYAAGILSDSSNKLKDDNYLNGGLSIAKNLDNMIIDQVELGFLRSQSVEYKSGSNTNMNTLFLNAIKKYGITDRLGAYALAGLGNQDVSQEVGENEDSIFFNWGLGLRYDIPYYGMAVKGDVRHLHAFENGRNDIMYTLGLAMPLGKKYSEPIVAKVPVIEEEPKPIEVIKEADDDNDGVVNSKDLCPDTLPGVEVNENGCELDDDKDGVVNRLDQCPNTSPGVKVNEVGCVATVNLKINFDYNSADVKSVYNNQITKFSEILKEDENLSATIEAHTDSKGSEKYNEILSLRRANSIVKELIKTGIEPSRLTAVGYGETRPIATNDTTDGRAQNRRVTGLINQ</sequence>
<proteinExistence type="predicted"/>
<evidence type="ECO:0000256" key="6">
    <source>
        <dbReference type="ARBA" id="ARBA00023065"/>
    </source>
</evidence>
<comment type="subcellular location">
    <subcellularLocation>
        <location evidence="1">Cell outer membrane</location>
        <topology evidence="1">Multi-pass membrane protein</topology>
    </subcellularLocation>
</comment>
<keyword evidence="14" id="KW-1185">Reference proteome</keyword>
<evidence type="ECO:0000256" key="5">
    <source>
        <dbReference type="ARBA" id="ARBA00022729"/>
    </source>
</evidence>
<dbReference type="PRINTS" id="PR01021">
    <property type="entry name" value="OMPADOMAIN"/>
</dbReference>
<evidence type="ECO:0000256" key="7">
    <source>
        <dbReference type="ARBA" id="ARBA00023114"/>
    </source>
</evidence>
<dbReference type="SUPFAM" id="SSF56925">
    <property type="entry name" value="OMPA-like"/>
    <property type="match status" value="1"/>
</dbReference>
<dbReference type="PROSITE" id="PS00018">
    <property type="entry name" value="EF_HAND_1"/>
    <property type="match status" value="1"/>
</dbReference>
<dbReference type="SUPFAM" id="SSF103647">
    <property type="entry name" value="TSP type-3 repeat"/>
    <property type="match status" value="1"/>
</dbReference>
<dbReference type="InterPro" id="IPR003367">
    <property type="entry name" value="Thrombospondin_3-like_rpt"/>
</dbReference>
<feature type="chain" id="PRO_5047194012" evidence="11">
    <location>
        <begin position="18"/>
        <end position="373"/>
    </location>
</feature>
<organism evidence="13 14">
    <name type="scientific">Arcobacter roscoffensis</name>
    <dbReference type="NCBI Taxonomy" id="2961520"/>
    <lineage>
        <taxon>Bacteria</taxon>
        <taxon>Pseudomonadati</taxon>
        <taxon>Campylobacterota</taxon>
        <taxon>Epsilonproteobacteria</taxon>
        <taxon>Campylobacterales</taxon>
        <taxon>Arcobacteraceae</taxon>
        <taxon>Arcobacter</taxon>
    </lineage>
</organism>
<keyword evidence="4" id="KW-0812">Transmembrane</keyword>
<dbReference type="Proteomes" id="UP001060012">
    <property type="component" value="Chromosome"/>
</dbReference>
<dbReference type="InterPro" id="IPR006665">
    <property type="entry name" value="OmpA-like"/>
</dbReference>
<dbReference type="InterPro" id="IPR036737">
    <property type="entry name" value="OmpA-like_sf"/>
</dbReference>
<evidence type="ECO:0000256" key="11">
    <source>
        <dbReference type="SAM" id="SignalP"/>
    </source>
</evidence>
<dbReference type="InterPro" id="IPR028974">
    <property type="entry name" value="TSP_type-3_rpt"/>
</dbReference>
<evidence type="ECO:0000256" key="4">
    <source>
        <dbReference type="ARBA" id="ARBA00022692"/>
    </source>
</evidence>
<dbReference type="CDD" id="cd07185">
    <property type="entry name" value="OmpA_C-like"/>
    <property type="match status" value="1"/>
</dbReference>
<keyword evidence="8 10" id="KW-0472">Membrane</keyword>
<evidence type="ECO:0000313" key="13">
    <source>
        <dbReference type="EMBL" id="UTJ07126.1"/>
    </source>
</evidence>
<keyword evidence="3" id="KW-1134">Transmembrane beta strand</keyword>
<protein>
    <submittedName>
        <fullName evidence="13">OmpA family protein</fullName>
    </submittedName>
</protein>
<dbReference type="Pfam" id="PF00691">
    <property type="entry name" value="OmpA"/>
    <property type="match status" value="1"/>
</dbReference>
<dbReference type="InterPro" id="IPR011250">
    <property type="entry name" value="OMP/PagP_B-barrel"/>
</dbReference>
<keyword evidence="9" id="KW-0998">Cell outer membrane</keyword>
<evidence type="ECO:0000256" key="8">
    <source>
        <dbReference type="ARBA" id="ARBA00023136"/>
    </source>
</evidence>
<dbReference type="PANTHER" id="PTHR30329">
    <property type="entry name" value="STATOR ELEMENT OF FLAGELLAR MOTOR COMPLEX"/>
    <property type="match status" value="1"/>
</dbReference>
<reference evidence="13" key="1">
    <citation type="submission" date="2022-07" db="EMBL/GenBank/DDBJ databases">
        <title>Arcobacter roscoffensis sp. nov., a marine bacterium isolated from coastal seawater collected from Roscoff, France.</title>
        <authorList>
            <person name="Pascual J."/>
            <person name="Lepeaux C."/>
            <person name="Methner A."/>
            <person name="Overmann J."/>
        </authorList>
    </citation>
    <scope>NUCLEOTIDE SEQUENCE</scope>
    <source>
        <strain evidence="13">ARW1-2F2</strain>
    </source>
</reference>
<evidence type="ECO:0000313" key="14">
    <source>
        <dbReference type="Proteomes" id="UP001060012"/>
    </source>
</evidence>
<keyword evidence="5 11" id="KW-0732">Signal</keyword>
<dbReference type="RefSeq" id="WP_254577305.1">
    <property type="nucleotide sequence ID" value="NZ_CP100595.1"/>
</dbReference>
<dbReference type="Pfam" id="PF13505">
    <property type="entry name" value="OMP_b-brl"/>
    <property type="match status" value="1"/>
</dbReference>
<evidence type="ECO:0000256" key="3">
    <source>
        <dbReference type="ARBA" id="ARBA00022452"/>
    </source>
</evidence>
<evidence type="ECO:0000259" key="12">
    <source>
        <dbReference type="PROSITE" id="PS51123"/>
    </source>
</evidence>
<dbReference type="InterPro" id="IPR018247">
    <property type="entry name" value="EF_Hand_1_Ca_BS"/>
</dbReference>
<name>A0ABY5E4N8_9BACT</name>
<dbReference type="InterPro" id="IPR006664">
    <property type="entry name" value="OMP_bac"/>
</dbReference>
<dbReference type="SUPFAM" id="SSF103088">
    <property type="entry name" value="OmpA-like"/>
    <property type="match status" value="1"/>
</dbReference>
<dbReference type="PANTHER" id="PTHR30329:SF21">
    <property type="entry name" value="LIPOPROTEIN YIAD-RELATED"/>
    <property type="match status" value="1"/>
</dbReference>
<keyword evidence="2" id="KW-0813">Transport</keyword>
<feature type="signal peptide" evidence="11">
    <location>
        <begin position="1"/>
        <end position="17"/>
    </location>
</feature>
<keyword evidence="7" id="KW-0626">Porin</keyword>
<evidence type="ECO:0000256" key="1">
    <source>
        <dbReference type="ARBA" id="ARBA00004571"/>
    </source>
</evidence>
<keyword evidence="6" id="KW-0406">Ion transport</keyword>
<gene>
    <name evidence="13" type="ORF">NJU99_03235</name>
</gene>
<dbReference type="InterPro" id="IPR050330">
    <property type="entry name" value="Bact_OuterMem_StrucFunc"/>
</dbReference>
<feature type="domain" description="OmpA-like" evidence="12">
    <location>
        <begin position="258"/>
        <end position="373"/>
    </location>
</feature>
<evidence type="ECO:0000256" key="9">
    <source>
        <dbReference type="ARBA" id="ARBA00023237"/>
    </source>
</evidence>